<evidence type="ECO:0008006" key="3">
    <source>
        <dbReference type="Google" id="ProtNLM"/>
    </source>
</evidence>
<dbReference type="Pfam" id="PF04749">
    <property type="entry name" value="PLAC8"/>
    <property type="match status" value="1"/>
</dbReference>
<dbReference type="EMBL" id="JAACJO010000017">
    <property type="protein sequence ID" value="KAF5349147.1"/>
    <property type="molecule type" value="Genomic_DNA"/>
</dbReference>
<reference evidence="1 2" key="1">
    <citation type="journal article" date="2020" name="ISME J.">
        <title>Uncovering the hidden diversity of litter-decomposition mechanisms in mushroom-forming fungi.</title>
        <authorList>
            <person name="Floudas D."/>
            <person name="Bentzer J."/>
            <person name="Ahren D."/>
            <person name="Johansson T."/>
            <person name="Persson P."/>
            <person name="Tunlid A."/>
        </authorList>
    </citation>
    <scope>NUCLEOTIDE SEQUENCE [LARGE SCALE GENOMIC DNA]</scope>
    <source>
        <strain evidence="1 2">CBS 146.42</strain>
    </source>
</reference>
<dbReference type="NCBIfam" id="TIGR01571">
    <property type="entry name" value="A_thal_Cys_rich"/>
    <property type="match status" value="1"/>
</dbReference>
<organism evidence="1 2">
    <name type="scientific">Leucocoprinus leucothites</name>
    <dbReference type="NCBI Taxonomy" id="201217"/>
    <lineage>
        <taxon>Eukaryota</taxon>
        <taxon>Fungi</taxon>
        <taxon>Dikarya</taxon>
        <taxon>Basidiomycota</taxon>
        <taxon>Agaricomycotina</taxon>
        <taxon>Agaricomycetes</taxon>
        <taxon>Agaricomycetidae</taxon>
        <taxon>Agaricales</taxon>
        <taxon>Agaricineae</taxon>
        <taxon>Agaricaceae</taxon>
        <taxon>Leucocoprinus</taxon>
    </lineage>
</organism>
<evidence type="ECO:0000313" key="1">
    <source>
        <dbReference type="EMBL" id="KAF5349147.1"/>
    </source>
</evidence>
<evidence type="ECO:0000313" key="2">
    <source>
        <dbReference type="Proteomes" id="UP000559027"/>
    </source>
</evidence>
<name>A0A8H5CYY4_9AGAR</name>
<dbReference type="Proteomes" id="UP000559027">
    <property type="component" value="Unassembled WGS sequence"/>
</dbReference>
<proteinExistence type="predicted"/>
<accession>A0A8H5CYY4</accession>
<dbReference type="OrthoDB" id="1045822at2759"/>
<keyword evidence="2" id="KW-1185">Reference proteome</keyword>
<protein>
    <recommendedName>
        <fullName evidence="3">PLAC8-domain-containing protein</fullName>
    </recommendedName>
</protein>
<dbReference type="AlphaFoldDB" id="A0A8H5CYY4"/>
<comment type="caution">
    <text evidence="1">The sequence shown here is derived from an EMBL/GenBank/DDBJ whole genome shotgun (WGS) entry which is preliminary data.</text>
</comment>
<dbReference type="InterPro" id="IPR006461">
    <property type="entry name" value="PLAC_motif_containing"/>
</dbReference>
<gene>
    <name evidence="1" type="ORF">D9756_009474</name>
</gene>
<sequence>MAHQYGQKAYVQQPQPTPGMVIGGGGNRNAKNMPMGADGREWSNGLCDCCDAPGTCLLSWCCPCISYAKNKHRYEHLNSKGTSDPEHGGSCCSGDCMLHALIAGCCGGGWILQFMQRGNVRSRYNIKGGSCGDCCTAFFCSPCELTQESRELELEEKSFGGYAHA</sequence>
<dbReference type="PANTHER" id="PTHR15907">
    <property type="entry name" value="DUF614 FAMILY PROTEIN-RELATED"/>
    <property type="match status" value="1"/>
</dbReference>